<accession>A0ABY0P254</accession>
<name>A0ABY0P254_9HYPH</name>
<reference evidence="1 2" key="1">
    <citation type="submission" date="2016-10" db="EMBL/GenBank/DDBJ databases">
        <authorList>
            <person name="Varghese N."/>
            <person name="Submissions S."/>
        </authorList>
    </citation>
    <scope>NUCLEOTIDE SEQUENCE [LARGE SCALE GENOMIC DNA]</scope>
    <source>
        <strain evidence="1 2">DSM 26672</strain>
    </source>
</reference>
<proteinExistence type="predicted"/>
<sequence>MFSPALCRHLGRRRWPSLVTAIMLANAVSACTSRTIMRFDRFDGRSDAGAALQFQQDDAICKGEVAKAQAMAAPIYSGRSLTDAMEAGMLEGQRNQALSRIMVGCMAGRGYSMTVVTVQP</sequence>
<evidence type="ECO:0000313" key="2">
    <source>
        <dbReference type="Proteomes" id="UP000199468"/>
    </source>
</evidence>
<evidence type="ECO:0000313" key="1">
    <source>
        <dbReference type="EMBL" id="SDG74146.1"/>
    </source>
</evidence>
<organism evidence="1 2">
    <name type="scientific">Bosea robiniae</name>
    <dbReference type="NCBI Taxonomy" id="1036780"/>
    <lineage>
        <taxon>Bacteria</taxon>
        <taxon>Pseudomonadati</taxon>
        <taxon>Pseudomonadota</taxon>
        <taxon>Alphaproteobacteria</taxon>
        <taxon>Hyphomicrobiales</taxon>
        <taxon>Boseaceae</taxon>
        <taxon>Bosea</taxon>
    </lineage>
</organism>
<comment type="caution">
    <text evidence="1">The sequence shown here is derived from an EMBL/GenBank/DDBJ whole genome shotgun (WGS) entry which is preliminary data.</text>
</comment>
<dbReference type="Proteomes" id="UP000199468">
    <property type="component" value="Unassembled WGS sequence"/>
</dbReference>
<keyword evidence="2" id="KW-1185">Reference proteome</keyword>
<protein>
    <recommendedName>
        <fullName evidence="3">Lipoprotein</fullName>
    </recommendedName>
</protein>
<gene>
    <name evidence="1" type="ORF">SAMN05421844_105140</name>
</gene>
<evidence type="ECO:0008006" key="3">
    <source>
        <dbReference type="Google" id="ProtNLM"/>
    </source>
</evidence>
<dbReference type="EMBL" id="FNBZ01000005">
    <property type="protein sequence ID" value="SDG74146.1"/>
    <property type="molecule type" value="Genomic_DNA"/>
</dbReference>